<reference evidence="2" key="1">
    <citation type="submission" date="2015-06" db="UniProtKB">
        <authorList>
            <consortium name="EnsemblPlants"/>
        </authorList>
    </citation>
    <scope>IDENTIFICATION</scope>
</reference>
<dbReference type="AlphaFoldDB" id="N1R529"/>
<evidence type="ECO:0000313" key="2">
    <source>
        <dbReference type="EnsemblPlants" id="EMT33566"/>
    </source>
</evidence>
<evidence type="ECO:0000259" key="1">
    <source>
        <dbReference type="Pfam" id="PF03478"/>
    </source>
</evidence>
<dbReference type="InterPro" id="IPR005174">
    <property type="entry name" value="KIB1-4_b-propeller"/>
</dbReference>
<accession>N1R529</accession>
<sequence>MAILEGAVVVALAEDLFLLITRLVMVRSPVHYSTTHRALAILCSPFPLAVLLFLGSCCARLLIRESFNKHNVSTYYFLRKAVRGGWGLCYPWRYFVMCKIFDLIESLHVDPIKFFSQDLPVAGHTNDHGWCFLVELGGQVLVVIKLHRCVKVFKMEVDSIVPVESIGSHAIFIGHHRCLAVDTHKFPSVEANCIYYVERLASSAYICMYNLKDEEDEMISAGAVDFMKTDKLFVIAPHRPFTIIHLLSSYTINVRDSQLPLQQDAN</sequence>
<name>N1R529_AEGTA</name>
<dbReference type="PANTHER" id="PTHR33165">
    <property type="entry name" value="F-BOX DOMAIN CONTAINING PROTEIN-LIKE-RELATED"/>
    <property type="match status" value="1"/>
</dbReference>
<feature type="domain" description="KIB1-4 beta-propeller" evidence="1">
    <location>
        <begin position="113"/>
        <end position="210"/>
    </location>
</feature>
<organism evidence="2">
    <name type="scientific">Aegilops tauschii</name>
    <name type="common">Tausch's goatgrass</name>
    <name type="synonym">Aegilops squarrosa</name>
    <dbReference type="NCBI Taxonomy" id="37682"/>
    <lineage>
        <taxon>Eukaryota</taxon>
        <taxon>Viridiplantae</taxon>
        <taxon>Streptophyta</taxon>
        <taxon>Embryophyta</taxon>
        <taxon>Tracheophyta</taxon>
        <taxon>Spermatophyta</taxon>
        <taxon>Magnoliopsida</taxon>
        <taxon>Liliopsida</taxon>
        <taxon>Poales</taxon>
        <taxon>Poaceae</taxon>
        <taxon>BOP clade</taxon>
        <taxon>Pooideae</taxon>
        <taxon>Triticodae</taxon>
        <taxon>Triticeae</taxon>
        <taxon>Triticinae</taxon>
        <taxon>Aegilops</taxon>
    </lineage>
</organism>
<protein>
    <recommendedName>
        <fullName evidence="1">KIB1-4 beta-propeller domain-containing protein</fullName>
    </recommendedName>
</protein>
<proteinExistence type="predicted"/>
<dbReference type="PANTHER" id="PTHR33165:SF102">
    <property type="entry name" value="DUF295 DOMAIN-CONTAINING PROTEIN"/>
    <property type="match status" value="1"/>
</dbReference>
<dbReference type="EnsemblPlants" id="EMT33566">
    <property type="protein sequence ID" value="EMT33566"/>
    <property type="gene ID" value="F775_17376"/>
</dbReference>
<dbReference type="Pfam" id="PF03478">
    <property type="entry name" value="Beta-prop_KIB1-4"/>
    <property type="match status" value="1"/>
</dbReference>